<dbReference type="InterPro" id="IPR029510">
    <property type="entry name" value="Ald_DH_CS_GLU"/>
</dbReference>
<proteinExistence type="inferred from homology"/>
<dbReference type="InterPro" id="IPR016161">
    <property type="entry name" value="Ald_DH/histidinol_DH"/>
</dbReference>
<evidence type="ECO:0000256" key="2">
    <source>
        <dbReference type="ARBA" id="ARBA00023027"/>
    </source>
</evidence>
<protein>
    <submittedName>
        <fullName evidence="6">Aldehyde dehydrogenase</fullName>
        <ecNumber evidence="6">1.2.1.-</ecNumber>
    </submittedName>
</protein>
<evidence type="ECO:0000313" key="6">
    <source>
        <dbReference type="EMBL" id="WZG08510.1"/>
    </source>
</evidence>
<name>A0ABZ2W9E9_9STAP</name>
<dbReference type="NCBIfam" id="NF007497">
    <property type="entry name" value="PRK10090.1"/>
    <property type="match status" value="1"/>
</dbReference>
<dbReference type="InterPro" id="IPR050740">
    <property type="entry name" value="Aldehyde_DH_Superfamily"/>
</dbReference>
<dbReference type="Proteomes" id="UP001468345">
    <property type="component" value="Chromosome"/>
</dbReference>
<dbReference type="GO" id="GO:0016491">
    <property type="term" value="F:oxidoreductase activity"/>
    <property type="evidence" value="ECO:0007669"/>
    <property type="project" value="UniProtKB-KW"/>
</dbReference>
<keyword evidence="7" id="KW-1185">Reference proteome</keyword>
<dbReference type="PROSITE" id="PS00687">
    <property type="entry name" value="ALDEHYDE_DEHYDR_GLU"/>
    <property type="match status" value="1"/>
</dbReference>
<dbReference type="SUPFAM" id="SSF53720">
    <property type="entry name" value="ALDH-like"/>
    <property type="match status" value="1"/>
</dbReference>
<keyword evidence="1 4" id="KW-0560">Oxidoreductase</keyword>
<feature type="domain" description="Aldehyde dehydrogenase" evidence="5">
    <location>
        <begin position="11"/>
        <end position="466"/>
    </location>
</feature>
<dbReference type="PANTHER" id="PTHR43353">
    <property type="entry name" value="SUCCINATE-SEMIALDEHYDE DEHYDROGENASE, MITOCHONDRIAL"/>
    <property type="match status" value="1"/>
</dbReference>
<dbReference type="Gene3D" id="3.40.605.10">
    <property type="entry name" value="Aldehyde Dehydrogenase, Chain A, domain 1"/>
    <property type="match status" value="1"/>
</dbReference>
<organism evidence="6 7">
    <name type="scientific">Staphylococcus casei</name>
    <dbReference type="NCBI Taxonomy" id="201828"/>
    <lineage>
        <taxon>Bacteria</taxon>
        <taxon>Bacillati</taxon>
        <taxon>Bacillota</taxon>
        <taxon>Bacilli</taxon>
        <taxon>Bacillales</taxon>
        <taxon>Staphylococcaceae</taxon>
        <taxon>Staphylococcus</taxon>
    </lineage>
</organism>
<evidence type="ECO:0000256" key="1">
    <source>
        <dbReference type="ARBA" id="ARBA00023002"/>
    </source>
</evidence>
<keyword evidence="2" id="KW-0520">NAD</keyword>
<dbReference type="Pfam" id="PF00171">
    <property type="entry name" value="Aldedh"/>
    <property type="match status" value="1"/>
</dbReference>
<comment type="similarity">
    <text evidence="4">Belongs to the aldehyde dehydrogenase family.</text>
</comment>
<evidence type="ECO:0000256" key="3">
    <source>
        <dbReference type="PROSITE-ProRule" id="PRU10007"/>
    </source>
</evidence>
<dbReference type="EC" id="1.2.1.-" evidence="6"/>
<dbReference type="RefSeq" id="WP_083248529.1">
    <property type="nucleotide sequence ID" value="NZ_CP133006.1"/>
</dbReference>
<dbReference type="EMBL" id="CP133006">
    <property type="protein sequence ID" value="WZG08510.1"/>
    <property type="molecule type" value="Genomic_DNA"/>
</dbReference>
<dbReference type="CDD" id="cd07088">
    <property type="entry name" value="ALDH_LactADH-AldA"/>
    <property type="match status" value="1"/>
</dbReference>
<evidence type="ECO:0000313" key="7">
    <source>
        <dbReference type="Proteomes" id="UP001468345"/>
    </source>
</evidence>
<reference evidence="6 7" key="1">
    <citation type="journal article" date="2024" name="ISME J.">
        <title>Staphylococcus epidermidis bacteriocin A37 kills natural competitors with a unique mechanism of action.</title>
        <authorList>
            <person name="Puls J.S."/>
            <person name="Winnerling B."/>
            <person name="Power J.J."/>
            <person name="Kruger A.M."/>
            <person name="Brajtenbach D."/>
            <person name="Johnson M."/>
            <person name="Bilici K."/>
            <person name="Camus L."/>
            <person name="Fliesswasser T."/>
            <person name="Schneider T."/>
            <person name="Sahl H.G."/>
            <person name="Ghosal D."/>
            <person name="Kubitscheck U."/>
            <person name="Heilbronner S."/>
            <person name="Grein F."/>
        </authorList>
    </citation>
    <scope>NUCLEOTIDE SEQUENCE [LARGE SCALE GENOMIC DNA]</scope>
    <source>
        <strain evidence="6 7">SCK7</strain>
    </source>
</reference>
<dbReference type="InterPro" id="IPR015590">
    <property type="entry name" value="Aldehyde_DH_dom"/>
</dbReference>
<evidence type="ECO:0000259" key="5">
    <source>
        <dbReference type="Pfam" id="PF00171"/>
    </source>
</evidence>
<gene>
    <name evidence="6" type="primary">aldA</name>
    <name evidence="6" type="ORF">SHJJP9002_000388</name>
</gene>
<accession>A0ABZ2W9E9</accession>
<dbReference type="PANTHER" id="PTHR43353:SF5">
    <property type="entry name" value="SUCCINATE-SEMIALDEHYDE DEHYDROGENASE, MITOCHONDRIAL"/>
    <property type="match status" value="1"/>
</dbReference>
<dbReference type="InterPro" id="IPR016163">
    <property type="entry name" value="Ald_DH_C"/>
</dbReference>
<evidence type="ECO:0000256" key="4">
    <source>
        <dbReference type="RuleBase" id="RU003345"/>
    </source>
</evidence>
<dbReference type="Gene3D" id="3.40.309.10">
    <property type="entry name" value="Aldehyde Dehydrogenase, Chain A, domain 2"/>
    <property type="match status" value="1"/>
</dbReference>
<feature type="active site" evidence="3">
    <location>
        <position position="246"/>
    </location>
</feature>
<sequence>MNKLFINNEFIASKSTDTMDVINPATGEKLDTITFATESEVNDAVEKSKQAQLEWEQVPEPTRADHVKLLIPLLEKHKDTLADLYVKEQGKTLASAKGEIDKSIQFIDYMTSLSMSNKGEVLQNSRENETILLTKKPLGVTAGIVPWNAPIMVLMRKVIPAVITGCSVVIKPSEATSLITLKLAEIIRESTIPAGLVQILPGTGETVGTQLAKHPDIQLISLTGSMRAGKSVYAASANTVKKVNLELGGNAPALVTENADLDKAVDYLVAARINNAGQVCTCPERIFVHDAVHDTFINKLKVKMEELTVGDPFSENTDYGAIINQQQLDSIDEKVQSAIQNGATLITGGHKIDQAGYFYAPTILDKVNTTDSAFKDEIFGPVLPIVTYKNFDEAINLANDTNAGLSSYIFSEDLKEVMRATEKLKFGEVYANCEAEEVVNGYHAGWRESGLGGADGIHGFEEYYNTTVSYIRYD</sequence>
<dbReference type="InterPro" id="IPR016162">
    <property type="entry name" value="Ald_DH_N"/>
</dbReference>